<proteinExistence type="inferred from homology"/>
<dbReference type="FunFam" id="3.30.950.10:FF:000002">
    <property type="entry name" value="Ribosomal RNA small subunit methyltransferase I"/>
    <property type="match status" value="1"/>
</dbReference>
<protein>
    <submittedName>
        <fullName evidence="8">Ribosomal RNA small subunit methyltransferase I</fullName>
        <ecNumber evidence="8">2.1.1.198</ecNumber>
    </submittedName>
</protein>
<keyword evidence="4 8" id="KW-0808">Transferase</keyword>
<dbReference type="Gene3D" id="3.30.950.10">
    <property type="entry name" value="Methyltransferase, Cobalt-precorrin-4 Transmethylase, Domain 2"/>
    <property type="match status" value="1"/>
</dbReference>
<dbReference type="Pfam" id="PF00590">
    <property type="entry name" value="TP_methylase"/>
    <property type="match status" value="1"/>
</dbReference>
<dbReference type="Pfam" id="PF23016">
    <property type="entry name" value="RsmI_C"/>
    <property type="match status" value="1"/>
</dbReference>
<evidence type="ECO:0000313" key="8">
    <source>
        <dbReference type="EMBL" id="OIQ86752.1"/>
    </source>
</evidence>
<dbReference type="HAMAP" id="MF_01877">
    <property type="entry name" value="16SrRNA_methyltr_I"/>
    <property type="match status" value="1"/>
</dbReference>
<dbReference type="CDD" id="cd11648">
    <property type="entry name" value="RsmI"/>
    <property type="match status" value="1"/>
</dbReference>
<evidence type="ECO:0000259" key="6">
    <source>
        <dbReference type="Pfam" id="PF00590"/>
    </source>
</evidence>
<dbReference type="InterPro" id="IPR014776">
    <property type="entry name" value="4pyrrole_Mease_sub2"/>
</dbReference>
<gene>
    <name evidence="8" type="primary">rsmI_12</name>
    <name evidence="8" type="ORF">GALL_314050</name>
</gene>
<dbReference type="EMBL" id="MLJW01000461">
    <property type="protein sequence ID" value="OIQ86752.1"/>
    <property type="molecule type" value="Genomic_DNA"/>
</dbReference>
<feature type="domain" description="RsmI HTH" evidence="7">
    <location>
        <begin position="235"/>
        <end position="279"/>
    </location>
</feature>
<feature type="domain" description="Tetrapyrrole methylase" evidence="6">
    <location>
        <begin position="7"/>
        <end position="206"/>
    </location>
</feature>
<keyword evidence="5" id="KW-0949">S-adenosyl-L-methionine</keyword>
<evidence type="ECO:0000256" key="4">
    <source>
        <dbReference type="ARBA" id="ARBA00022679"/>
    </source>
</evidence>
<dbReference type="Gene3D" id="3.40.1010.10">
    <property type="entry name" value="Cobalt-precorrin-4 Transmethylase, Domain 1"/>
    <property type="match status" value="1"/>
</dbReference>
<dbReference type="InterPro" id="IPR053910">
    <property type="entry name" value="RsmI_HTH"/>
</dbReference>
<dbReference type="AlphaFoldDB" id="A0A1J5QTF8"/>
<dbReference type="InterPro" id="IPR035996">
    <property type="entry name" value="4pyrrol_Methylase_sf"/>
</dbReference>
<keyword evidence="1" id="KW-0963">Cytoplasm</keyword>
<dbReference type="InterPro" id="IPR000878">
    <property type="entry name" value="4pyrrol_Mease"/>
</dbReference>
<dbReference type="PROSITE" id="PS01296">
    <property type="entry name" value="RSMI"/>
    <property type="match status" value="1"/>
</dbReference>
<dbReference type="InterPro" id="IPR014777">
    <property type="entry name" value="4pyrrole_Mease_sub1"/>
</dbReference>
<dbReference type="InterPro" id="IPR018063">
    <property type="entry name" value="SAM_MeTrfase_RsmI_CS"/>
</dbReference>
<organism evidence="8">
    <name type="scientific">mine drainage metagenome</name>
    <dbReference type="NCBI Taxonomy" id="410659"/>
    <lineage>
        <taxon>unclassified sequences</taxon>
        <taxon>metagenomes</taxon>
        <taxon>ecological metagenomes</taxon>
    </lineage>
</organism>
<evidence type="ECO:0000256" key="3">
    <source>
        <dbReference type="ARBA" id="ARBA00022603"/>
    </source>
</evidence>
<dbReference type="EC" id="2.1.1.198" evidence="8"/>
<name>A0A1J5QTF8_9ZZZZ</name>
<dbReference type="GO" id="GO:0006364">
    <property type="term" value="P:rRNA processing"/>
    <property type="evidence" value="ECO:0007669"/>
    <property type="project" value="UniProtKB-KW"/>
</dbReference>
<dbReference type="GO" id="GO:0032259">
    <property type="term" value="P:methylation"/>
    <property type="evidence" value="ECO:0007669"/>
    <property type="project" value="UniProtKB-KW"/>
</dbReference>
<evidence type="ECO:0000256" key="1">
    <source>
        <dbReference type="ARBA" id="ARBA00022490"/>
    </source>
</evidence>
<dbReference type="SUPFAM" id="SSF53790">
    <property type="entry name" value="Tetrapyrrole methylase"/>
    <property type="match status" value="1"/>
</dbReference>
<dbReference type="InterPro" id="IPR008189">
    <property type="entry name" value="rRNA_ssu_MeTfrase_I"/>
</dbReference>
<reference evidence="8" key="1">
    <citation type="submission" date="2016-10" db="EMBL/GenBank/DDBJ databases">
        <title>Sequence of Gallionella enrichment culture.</title>
        <authorList>
            <person name="Poehlein A."/>
            <person name="Muehling M."/>
            <person name="Daniel R."/>
        </authorList>
    </citation>
    <scope>NUCLEOTIDE SEQUENCE</scope>
</reference>
<evidence type="ECO:0000256" key="2">
    <source>
        <dbReference type="ARBA" id="ARBA00022552"/>
    </source>
</evidence>
<dbReference type="FunFam" id="3.40.1010.10:FF:000002">
    <property type="entry name" value="Ribosomal RNA small subunit methyltransferase I"/>
    <property type="match status" value="1"/>
</dbReference>
<sequence length="282" mass="30446">MNHSGILYVVATPIGNLQDISLRALETLKLVDLVAAEDTRHSAHLLTHFGIKARLVALHEHNERRAGEKILEALKNGQSVALVSDAGTPGISDPGAVLVSMAREAGLAVVPLPGPCAAVTALSAAGFEQAHFLFQGFLPASGAQRRRTLEGLREQQAVLVFYEAPHRVIESVQDMTAVLGGERHILIARELTKTFETFHRCPLSEAAAWLVADPNQQRGEFVLLVEGATAPPQDEISRDARRVLQLLLAELPLKQAVKLAADITGAKKNAFYQLALELKSES</sequence>
<dbReference type="GO" id="GO:0008168">
    <property type="term" value="F:methyltransferase activity"/>
    <property type="evidence" value="ECO:0007669"/>
    <property type="project" value="UniProtKB-KW"/>
</dbReference>
<evidence type="ECO:0000256" key="5">
    <source>
        <dbReference type="ARBA" id="ARBA00022691"/>
    </source>
</evidence>
<dbReference type="PANTHER" id="PTHR46111:SF1">
    <property type="entry name" value="RIBOSOMAL RNA SMALL SUBUNIT METHYLTRANSFERASE I"/>
    <property type="match status" value="1"/>
</dbReference>
<dbReference type="PIRSF" id="PIRSF005917">
    <property type="entry name" value="MTase_YraL"/>
    <property type="match status" value="1"/>
</dbReference>
<comment type="caution">
    <text evidence="8">The sequence shown here is derived from an EMBL/GenBank/DDBJ whole genome shotgun (WGS) entry which is preliminary data.</text>
</comment>
<keyword evidence="3 8" id="KW-0489">Methyltransferase</keyword>
<evidence type="ECO:0000259" key="7">
    <source>
        <dbReference type="Pfam" id="PF23016"/>
    </source>
</evidence>
<keyword evidence="2" id="KW-0698">rRNA processing</keyword>
<dbReference type="NCBIfam" id="TIGR00096">
    <property type="entry name" value="16S rRNA (cytidine(1402)-2'-O)-methyltransferase"/>
    <property type="match status" value="1"/>
</dbReference>
<dbReference type="PANTHER" id="PTHR46111">
    <property type="entry name" value="RIBOSOMAL RNA SMALL SUBUNIT METHYLTRANSFERASE I"/>
    <property type="match status" value="1"/>
</dbReference>
<accession>A0A1J5QTF8</accession>